<reference evidence="1" key="1">
    <citation type="submission" date="2022-08" db="EMBL/GenBank/DDBJ databases">
        <title>Genome sequencing of Pelomonas sp. UHG3.</title>
        <authorList>
            <person name="So Y."/>
        </authorList>
    </citation>
    <scope>NUCLEOTIDE SEQUENCE</scope>
    <source>
        <strain evidence="1">UHG3</strain>
    </source>
</reference>
<proteinExistence type="predicted"/>
<protein>
    <submittedName>
        <fullName evidence="1">Reverse transcriptase family protein</fullName>
    </submittedName>
</protein>
<keyword evidence="2" id="KW-1185">Reference proteome</keyword>
<sequence>MSVSFMRPVYNSKPIGSVDSLARALLLSTQQLKTLAGSATSHYREFDIPKRDGSFRKVAGPTQELKTVQRRINRQIFENVSFPPYLYGSIKDRNYIHNAHCHARAHVIVAMDVRDFFPSIKRNAVVDIFKHFFHFSDAVAQVLADLCTRNGELPQGACTSSYIANLALYDIEHRFVNNLRYEGLTYSRLIDDISISSTRPLSARRIQSLVEQVAEMLKCHGFAPKRRKTKVASRENPHTPMEVTGLQLNLGQPRVKGDDRAKIRTAVRKCIRLAKFDRTSKEFHDLHNQTSGKVAMLAQLKHVEAKRYRKVLRLAAPLYSPSEIAKTEKIVNSICRVTLGKRDNVSYIERYYQARYRVNIVSRTNASLAAELHAKLGRHAPTCTKDEAIYG</sequence>
<accession>A0ACC6C971</accession>
<comment type="caution">
    <text evidence="1">The sequence shown here is derived from an EMBL/GenBank/DDBJ whole genome shotgun (WGS) entry which is preliminary data.</text>
</comment>
<evidence type="ECO:0000313" key="2">
    <source>
        <dbReference type="Proteomes" id="UP001076464"/>
    </source>
</evidence>
<keyword evidence="1" id="KW-0548">Nucleotidyltransferase</keyword>
<dbReference type="EMBL" id="JAPPUY010000002">
    <property type="protein sequence ID" value="MCY4744955.1"/>
    <property type="molecule type" value="Genomic_DNA"/>
</dbReference>
<keyword evidence="1" id="KW-0695">RNA-directed DNA polymerase</keyword>
<organism evidence="1 2">
    <name type="scientific">Roseateles hydrophilus</name>
    <dbReference type="NCBI Taxonomy" id="2975054"/>
    <lineage>
        <taxon>Bacteria</taxon>
        <taxon>Pseudomonadati</taxon>
        <taxon>Pseudomonadota</taxon>
        <taxon>Betaproteobacteria</taxon>
        <taxon>Burkholderiales</taxon>
        <taxon>Sphaerotilaceae</taxon>
        <taxon>Roseateles</taxon>
    </lineage>
</organism>
<dbReference type="Proteomes" id="UP001076464">
    <property type="component" value="Unassembled WGS sequence"/>
</dbReference>
<name>A0ACC6C971_9BURK</name>
<evidence type="ECO:0000313" key="1">
    <source>
        <dbReference type="EMBL" id="MCY4744955.1"/>
    </source>
</evidence>
<keyword evidence="1" id="KW-0808">Transferase</keyword>
<gene>
    <name evidence="1" type="ORF">NYO99_08230</name>
</gene>